<proteinExistence type="predicted"/>
<keyword evidence="1" id="KW-1133">Transmembrane helix</keyword>
<organism evidence="2 3">
    <name type="scientific">Macrostomum lignano</name>
    <dbReference type="NCBI Taxonomy" id="282301"/>
    <lineage>
        <taxon>Eukaryota</taxon>
        <taxon>Metazoa</taxon>
        <taxon>Spiralia</taxon>
        <taxon>Lophotrochozoa</taxon>
        <taxon>Platyhelminthes</taxon>
        <taxon>Rhabditophora</taxon>
        <taxon>Macrostomorpha</taxon>
        <taxon>Macrostomida</taxon>
        <taxon>Macrostomidae</taxon>
        <taxon>Macrostomum</taxon>
    </lineage>
</organism>
<evidence type="ECO:0000313" key="3">
    <source>
        <dbReference type="Proteomes" id="UP000215902"/>
    </source>
</evidence>
<dbReference type="AlphaFoldDB" id="A0A267EVG8"/>
<protein>
    <submittedName>
        <fullName evidence="2">Uncharacterized protein</fullName>
    </submittedName>
</protein>
<sequence length="136" mass="15732">MEINRGDWDCNNGNRDFNNGNWDCNNGSRDFNNGNWDCNNGSRDFNNGNWDCNNGSRDCNKLYIEFLCHKESMKFCLWQSSFAVAMLAVLTKPFVFYLSKQVGIVEIVLLYCLAVVHRLFIFQNTENNCLFGNISK</sequence>
<dbReference type="Proteomes" id="UP000215902">
    <property type="component" value="Unassembled WGS sequence"/>
</dbReference>
<keyword evidence="3" id="KW-1185">Reference proteome</keyword>
<gene>
    <name evidence="2" type="ORF">BOX15_Mlig018041g1</name>
</gene>
<feature type="transmembrane region" description="Helical" evidence="1">
    <location>
        <begin position="75"/>
        <end position="96"/>
    </location>
</feature>
<keyword evidence="1" id="KW-0812">Transmembrane</keyword>
<feature type="transmembrane region" description="Helical" evidence="1">
    <location>
        <begin position="102"/>
        <end position="121"/>
    </location>
</feature>
<reference evidence="2 3" key="1">
    <citation type="submission" date="2017-06" db="EMBL/GenBank/DDBJ databases">
        <title>A platform for efficient transgenesis in Macrostomum lignano, a flatworm model organism for stem cell research.</title>
        <authorList>
            <person name="Berezikov E."/>
        </authorList>
    </citation>
    <scope>NUCLEOTIDE SEQUENCE [LARGE SCALE GENOMIC DNA]</scope>
    <source>
        <strain evidence="2">DV1</strain>
        <tissue evidence="2">Whole organism</tissue>
    </source>
</reference>
<name>A0A267EVG8_9PLAT</name>
<comment type="caution">
    <text evidence="2">The sequence shown here is derived from an EMBL/GenBank/DDBJ whole genome shotgun (WGS) entry which is preliminary data.</text>
</comment>
<accession>A0A267EVG8</accession>
<keyword evidence="1" id="KW-0472">Membrane</keyword>
<evidence type="ECO:0000256" key="1">
    <source>
        <dbReference type="SAM" id="Phobius"/>
    </source>
</evidence>
<evidence type="ECO:0000313" key="2">
    <source>
        <dbReference type="EMBL" id="PAA64799.1"/>
    </source>
</evidence>
<dbReference type="EMBL" id="NIVC01001713">
    <property type="protein sequence ID" value="PAA64799.1"/>
    <property type="molecule type" value="Genomic_DNA"/>
</dbReference>